<feature type="compositionally biased region" description="Pro residues" evidence="1">
    <location>
        <begin position="28"/>
        <end position="38"/>
    </location>
</feature>
<accession>A0A485KAI9</accession>
<dbReference type="EMBL" id="CAADRA010000127">
    <property type="protein sequence ID" value="VFT78737.1"/>
    <property type="molecule type" value="Genomic_DNA"/>
</dbReference>
<name>A0A485KAI9_9STRA</name>
<dbReference type="AlphaFoldDB" id="A0A485KAI9"/>
<evidence type="ECO:0000313" key="3">
    <source>
        <dbReference type="EMBL" id="VFT78737.1"/>
    </source>
</evidence>
<sequence length="226" mass="25445">MPTRFKDTLPTFYGPPRKLKSPALRLPPSEPQTPPPSFPSSSTLSSPDDADTVTPPYSNQLHSSHLPLSKPRLPPPRRPSLSDQLASIGASAQALVDSLSKPTNDPLSFTLPTLRLVVGRLECKFPSPVSFSPHLLRYQFLHGGHDIAMLMYFQDMVDVTFHLPSLSVKFKIPHPLTEFAHGDYDHLNRNHMLHIGFASATDLARAKAFLQQHWRKQTRYALERRR</sequence>
<feature type="compositionally biased region" description="Low complexity" evidence="1">
    <location>
        <begin position="61"/>
        <end position="71"/>
    </location>
</feature>
<dbReference type="EMBL" id="VJMH01000127">
    <property type="protein sequence ID" value="KAF0718736.1"/>
    <property type="molecule type" value="Genomic_DNA"/>
</dbReference>
<dbReference type="OrthoDB" id="65815at2759"/>
<evidence type="ECO:0000313" key="2">
    <source>
        <dbReference type="EMBL" id="KAF0718736.1"/>
    </source>
</evidence>
<keyword evidence="4" id="KW-1185">Reference proteome</keyword>
<organism evidence="3 4">
    <name type="scientific">Aphanomyces stellatus</name>
    <dbReference type="NCBI Taxonomy" id="120398"/>
    <lineage>
        <taxon>Eukaryota</taxon>
        <taxon>Sar</taxon>
        <taxon>Stramenopiles</taxon>
        <taxon>Oomycota</taxon>
        <taxon>Saprolegniomycetes</taxon>
        <taxon>Saprolegniales</taxon>
        <taxon>Verrucalvaceae</taxon>
        <taxon>Aphanomyces</taxon>
    </lineage>
</organism>
<evidence type="ECO:0000313" key="4">
    <source>
        <dbReference type="Proteomes" id="UP000332933"/>
    </source>
</evidence>
<evidence type="ECO:0000256" key="1">
    <source>
        <dbReference type="SAM" id="MobiDB-lite"/>
    </source>
</evidence>
<reference evidence="2" key="2">
    <citation type="submission" date="2019-06" db="EMBL/GenBank/DDBJ databases">
        <title>Genomics analysis of Aphanomyces spp. identifies a new class of oomycete effector associated with host adaptation.</title>
        <authorList>
            <person name="Gaulin E."/>
        </authorList>
    </citation>
    <scope>NUCLEOTIDE SEQUENCE</scope>
    <source>
        <strain evidence="2">CBS 578.67</strain>
    </source>
</reference>
<proteinExistence type="predicted"/>
<protein>
    <submittedName>
        <fullName evidence="3">Aste57867_1521 protein</fullName>
    </submittedName>
</protein>
<gene>
    <name evidence="3" type="primary">Aste57867_1521</name>
    <name evidence="2" type="ORF">As57867_001520</name>
    <name evidence="3" type="ORF">ASTE57867_1521</name>
</gene>
<dbReference type="Proteomes" id="UP000332933">
    <property type="component" value="Unassembled WGS sequence"/>
</dbReference>
<reference evidence="3 4" key="1">
    <citation type="submission" date="2019-03" db="EMBL/GenBank/DDBJ databases">
        <authorList>
            <person name="Gaulin E."/>
            <person name="Dumas B."/>
        </authorList>
    </citation>
    <scope>NUCLEOTIDE SEQUENCE [LARGE SCALE GENOMIC DNA]</scope>
    <source>
        <strain evidence="3">CBS 568.67</strain>
    </source>
</reference>
<feature type="region of interest" description="Disordered" evidence="1">
    <location>
        <begin position="1"/>
        <end position="86"/>
    </location>
</feature>